<evidence type="ECO:0000313" key="17">
    <source>
        <dbReference type="EMBL" id="KAG5187821.1"/>
    </source>
</evidence>
<evidence type="ECO:0000256" key="5">
    <source>
        <dbReference type="ARBA" id="ARBA00022989"/>
    </source>
</evidence>
<comment type="catalytic activity">
    <reaction evidence="8">
        <text>D-glucose(out) = D-glucose(in)</text>
        <dbReference type="Rhea" id="RHEA:60376"/>
        <dbReference type="ChEBI" id="CHEBI:4167"/>
    </reaction>
    <physiologicalReaction direction="left-to-right" evidence="8">
        <dbReference type="Rhea" id="RHEA:60377"/>
    </physiologicalReaction>
</comment>
<comment type="subcellular location">
    <subcellularLocation>
        <location evidence="1">Membrane</location>
        <topology evidence="1">Multi-pass membrane protein</topology>
    </subcellularLocation>
</comment>
<dbReference type="GO" id="GO:0015149">
    <property type="term" value="F:hexose transmembrane transporter activity"/>
    <property type="evidence" value="ECO:0007669"/>
    <property type="project" value="TreeGrafter"/>
</dbReference>
<feature type="transmembrane region" description="Helical" evidence="15">
    <location>
        <begin position="238"/>
        <end position="260"/>
    </location>
</feature>
<feature type="domain" description="Major facilitator superfamily (MFS) profile" evidence="16">
    <location>
        <begin position="100"/>
        <end position="536"/>
    </location>
</feature>
<evidence type="ECO:0000256" key="4">
    <source>
        <dbReference type="ARBA" id="ARBA00022692"/>
    </source>
</evidence>
<dbReference type="InterPro" id="IPR003663">
    <property type="entry name" value="Sugar/inositol_transpt"/>
</dbReference>
<reference evidence="17" key="1">
    <citation type="submission" date="2021-02" db="EMBL/GenBank/DDBJ databases">
        <title>First Annotated Genome of the Yellow-green Alga Tribonema minus.</title>
        <authorList>
            <person name="Mahan K.M."/>
        </authorList>
    </citation>
    <scope>NUCLEOTIDE SEQUENCE</scope>
    <source>
        <strain evidence="17">UTEX B ZZ1240</strain>
    </source>
</reference>
<evidence type="ECO:0000256" key="12">
    <source>
        <dbReference type="ARBA" id="ARBA00044710"/>
    </source>
</evidence>
<dbReference type="InterPro" id="IPR045263">
    <property type="entry name" value="GLUT"/>
</dbReference>
<evidence type="ECO:0000259" key="16">
    <source>
        <dbReference type="PROSITE" id="PS50850"/>
    </source>
</evidence>
<comment type="catalytic activity">
    <reaction evidence="9">
        <text>D-xylose(out) = D-xylose(in)</text>
        <dbReference type="Rhea" id="RHEA:78427"/>
        <dbReference type="ChEBI" id="CHEBI:53455"/>
    </reaction>
    <physiologicalReaction direction="left-to-right" evidence="9">
        <dbReference type="Rhea" id="RHEA:78428"/>
    </physiologicalReaction>
</comment>
<dbReference type="PANTHER" id="PTHR23503">
    <property type="entry name" value="SOLUTE CARRIER FAMILY 2"/>
    <property type="match status" value="1"/>
</dbReference>
<feature type="transmembrane region" description="Helical" evidence="15">
    <location>
        <begin position="415"/>
        <end position="440"/>
    </location>
</feature>
<evidence type="ECO:0000256" key="13">
    <source>
        <dbReference type="ARBA" id="ARBA00044780"/>
    </source>
</evidence>
<evidence type="ECO:0000256" key="1">
    <source>
        <dbReference type="ARBA" id="ARBA00004141"/>
    </source>
</evidence>
<evidence type="ECO:0000256" key="8">
    <source>
        <dbReference type="ARBA" id="ARBA00044648"/>
    </source>
</evidence>
<dbReference type="Gene3D" id="1.20.1250.20">
    <property type="entry name" value="MFS general substrate transporter like domains"/>
    <property type="match status" value="1"/>
</dbReference>
<dbReference type="InterPro" id="IPR036259">
    <property type="entry name" value="MFS_trans_sf"/>
</dbReference>
<accession>A0A835Z5W9</accession>
<proteinExistence type="inferred from homology"/>
<keyword evidence="4 15" id="KW-0812">Transmembrane</keyword>
<dbReference type="PANTHER" id="PTHR23503:SF8">
    <property type="entry name" value="FACILITATED GLUCOSE TRANSPORTER PROTEIN 1"/>
    <property type="match status" value="1"/>
</dbReference>
<feature type="transmembrane region" description="Helical" evidence="15">
    <location>
        <begin position="446"/>
        <end position="471"/>
    </location>
</feature>
<evidence type="ECO:0000313" key="18">
    <source>
        <dbReference type="Proteomes" id="UP000664859"/>
    </source>
</evidence>
<comment type="subunit">
    <text evidence="2">Homodimer.</text>
</comment>
<comment type="catalytic activity">
    <reaction evidence="10">
        <text>D-mannose(out) = D-mannose(in)</text>
        <dbReference type="Rhea" id="RHEA:78391"/>
        <dbReference type="ChEBI" id="CHEBI:4208"/>
    </reaction>
    <physiologicalReaction direction="left-to-right" evidence="10">
        <dbReference type="Rhea" id="RHEA:78392"/>
    </physiologicalReaction>
</comment>
<dbReference type="OrthoDB" id="6612291at2759"/>
<evidence type="ECO:0000256" key="9">
    <source>
        <dbReference type="ARBA" id="ARBA00044656"/>
    </source>
</evidence>
<dbReference type="Pfam" id="PF00083">
    <property type="entry name" value="Sugar_tr"/>
    <property type="match status" value="1"/>
</dbReference>
<feature type="transmembrane region" description="Helical" evidence="15">
    <location>
        <begin position="180"/>
        <end position="199"/>
    </location>
</feature>
<feature type="transmembrane region" description="Helical" evidence="15">
    <location>
        <begin position="266"/>
        <end position="288"/>
    </location>
</feature>
<organism evidence="17 18">
    <name type="scientific">Tribonema minus</name>
    <dbReference type="NCBI Taxonomy" id="303371"/>
    <lineage>
        <taxon>Eukaryota</taxon>
        <taxon>Sar</taxon>
        <taxon>Stramenopiles</taxon>
        <taxon>Ochrophyta</taxon>
        <taxon>PX clade</taxon>
        <taxon>Xanthophyceae</taxon>
        <taxon>Tribonematales</taxon>
        <taxon>Tribonemataceae</taxon>
        <taxon>Tribonema</taxon>
    </lineage>
</organism>
<dbReference type="SUPFAM" id="SSF103473">
    <property type="entry name" value="MFS general substrate transporter"/>
    <property type="match status" value="1"/>
</dbReference>
<name>A0A835Z5W9_9STRA</name>
<feature type="transmembrane region" description="Helical" evidence="15">
    <location>
        <begin position="390"/>
        <end position="408"/>
    </location>
</feature>
<keyword evidence="6 15" id="KW-0472">Membrane</keyword>
<dbReference type="InterPro" id="IPR020846">
    <property type="entry name" value="MFS_dom"/>
</dbReference>
<dbReference type="EMBL" id="JAFCMP010000081">
    <property type="protein sequence ID" value="KAG5187821.1"/>
    <property type="molecule type" value="Genomic_DNA"/>
</dbReference>
<dbReference type="Proteomes" id="UP000664859">
    <property type="component" value="Unassembled WGS sequence"/>
</dbReference>
<comment type="similarity">
    <text evidence="14">Belongs to the major facilitator superfamily. Sugar transporter (TC 2.A.1.1) family.</text>
</comment>
<evidence type="ECO:0000256" key="3">
    <source>
        <dbReference type="ARBA" id="ARBA00022448"/>
    </source>
</evidence>
<feature type="transmembrane region" description="Helical" evidence="15">
    <location>
        <begin position="511"/>
        <end position="533"/>
    </location>
</feature>
<comment type="catalytic activity">
    <reaction evidence="12">
        <text>D-fructose(out) = D-fructose(in)</text>
        <dbReference type="Rhea" id="RHEA:60372"/>
        <dbReference type="ChEBI" id="CHEBI:37721"/>
    </reaction>
    <physiologicalReaction direction="left-to-right" evidence="12">
        <dbReference type="Rhea" id="RHEA:60373"/>
    </physiologicalReaction>
</comment>
<sequence length="589" mass="62679">MSTEKLFKKAPLHKYASTSDLPSDHPPTAMPALKYKSTTDIRSKEVQRLYFELPFTATMGMPRESVYRRRSRMSILLPSAPKLELPEESVLIEEVEPEELEHEIATGKLTPSLAVASLLAMQSTLQFGFNSGVINGCEAVVFPGHTPLEWSVVVSIFCVGGLMGAFAGGHLSNALGRRGALMLASYVFLASGVIMFFAPSVAWLIFARLLVGTAAGASTVFVPIYVGEIAPPMLRGILGALSQFHLVFGILVANVMSLSLATEDGWRYLFAFTCVPAIIQLALSPWLLESPRLLLMRGQRAEAAAALTQLRAVDDVDDEINAIIDASRFEAPSRAGGVLSNLDNPRVLYGLLVGCGLHLAQQLSGINAVFYYSTSFFDAIGLEDPRMGTILVGAVNVLATVAAIYLMDAFGHKSLLLWSVGGMLVSSVVVTLALVFGAAAPAAWNAVSVVAIMAFVSFFEIGLGPVAWLLTGLLFQAKLRSSASAVATVLNWISNFMVGMFYPMLATALGAYSWLPFTGVLAVTFAGVAWGLIETRDKTIEEIQDDIGARVDRSSAAAAVSQHPGGVGGGESKGLKKAFQAGYGAALKA</sequence>
<keyword evidence="18" id="KW-1185">Reference proteome</keyword>
<dbReference type="InterPro" id="IPR005828">
    <property type="entry name" value="MFS_sugar_transport-like"/>
</dbReference>
<dbReference type="GO" id="GO:0016020">
    <property type="term" value="C:membrane"/>
    <property type="evidence" value="ECO:0007669"/>
    <property type="project" value="UniProtKB-SubCell"/>
</dbReference>
<gene>
    <name evidence="17" type="ORF">JKP88DRAFT_267732</name>
</gene>
<dbReference type="AlphaFoldDB" id="A0A835Z5W9"/>
<comment type="catalytic activity">
    <reaction evidence="11">
        <text>D-glucosamine(out) = D-glucosamine(in)</text>
        <dbReference type="Rhea" id="RHEA:78423"/>
        <dbReference type="ChEBI" id="CHEBI:58723"/>
    </reaction>
    <physiologicalReaction direction="left-to-right" evidence="11">
        <dbReference type="Rhea" id="RHEA:78424"/>
    </physiologicalReaction>
</comment>
<keyword evidence="3 14" id="KW-0813">Transport</keyword>
<evidence type="ECO:0000256" key="6">
    <source>
        <dbReference type="ARBA" id="ARBA00023136"/>
    </source>
</evidence>
<evidence type="ECO:0000256" key="2">
    <source>
        <dbReference type="ARBA" id="ARBA00011738"/>
    </source>
</evidence>
<feature type="transmembrane region" description="Helical" evidence="15">
    <location>
        <begin position="347"/>
        <end position="370"/>
    </location>
</feature>
<evidence type="ECO:0000256" key="14">
    <source>
        <dbReference type="RuleBase" id="RU003346"/>
    </source>
</evidence>
<feature type="transmembrane region" description="Helical" evidence="15">
    <location>
        <begin position="205"/>
        <end position="226"/>
    </location>
</feature>
<comment type="caution">
    <text evidence="17">The sequence shown here is derived from an EMBL/GenBank/DDBJ whole genome shotgun (WGS) entry which is preliminary data.</text>
</comment>
<comment type="catalytic activity">
    <reaction evidence="7">
        <text>D-galactose(in) = D-galactose(out)</text>
        <dbReference type="Rhea" id="RHEA:34915"/>
        <dbReference type="ChEBI" id="CHEBI:4139"/>
    </reaction>
    <physiologicalReaction direction="right-to-left" evidence="7">
        <dbReference type="Rhea" id="RHEA:34917"/>
    </physiologicalReaction>
</comment>
<dbReference type="NCBIfam" id="TIGR00879">
    <property type="entry name" value="SP"/>
    <property type="match status" value="1"/>
</dbReference>
<keyword evidence="5 15" id="KW-1133">Transmembrane helix</keyword>
<evidence type="ECO:0000256" key="10">
    <source>
        <dbReference type="ARBA" id="ARBA00044662"/>
    </source>
</evidence>
<protein>
    <recommendedName>
        <fullName evidence="13">Hexose transporter 1</fullName>
    </recommendedName>
</protein>
<dbReference type="PROSITE" id="PS50850">
    <property type="entry name" value="MFS"/>
    <property type="match status" value="1"/>
</dbReference>
<feature type="transmembrane region" description="Helical" evidence="15">
    <location>
        <begin position="150"/>
        <end position="168"/>
    </location>
</feature>
<dbReference type="PRINTS" id="PR00171">
    <property type="entry name" value="SUGRTRNSPORT"/>
</dbReference>
<feature type="transmembrane region" description="Helical" evidence="15">
    <location>
        <begin position="483"/>
        <end position="505"/>
    </location>
</feature>
<evidence type="ECO:0000256" key="11">
    <source>
        <dbReference type="ARBA" id="ARBA00044668"/>
    </source>
</evidence>
<evidence type="ECO:0000256" key="15">
    <source>
        <dbReference type="SAM" id="Phobius"/>
    </source>
</evidence>
<keyword evidence="17" id="KW-0762">Sugar transport</keyword>
<evidence type="ECO:0000256" key="7">
    <source>
        <dbReference type="ARBA" id="ARBA00044637"/>
    </source>
</evidence>